<evidence type="ECO:0000313" key="2">
    <source>
        <dbReference type="EMBL" id="OMD31924.1"/>
    </source>
</evidence>
<name>A0A1R0XAI1_9BACL</name>
<evidence type="ECO:0000259" key="1">
    <source>
        <dbReference type="Pfam" id="PF12728"/>
    </source>
</evidence>
<accession>A0A1R0XAI1</accession>
<proteinExistence type="predicted"/>
<dbReference type="RefSeq" id="WP_036684778.1">
    <property type="nucleotide sequence ID" value="NZ_MKQP01000019.1"/>
</dbReference>
<organism evidence="2 3">
    <name type="scientific">Paenibacillus odorifer</name>
    <dbReference type="NCBI Taxonomy" id="189426"/>
    <lineage>
        <taxon>Bacteria</taxon>
        <taxon>Bacillati</taxon>
        <taxon>Bacillota</taxon>
        <taxon>Bacilli</taxon>
        <taxon>Bacillales</taxon>
        <taxon>Paenibacillaceae</taxon>
        <taxon>Paenibacillus</taxon>
    </lineage>
</organism>
<sequence>MREYDLLRLQLLKTLVQMEEQLLVSVGKEKFQSNTTADSSEENVTLHQDELQMKAVFSVTELSDYLGVSTDCIYTMVRENQIPFLRVRRRILFYRDSINSWIHTNTPYPE</sequence>
<dbReference type="InterPro" id="IPR041657">
    <property type="entry name" value="HTH_17"/>
</dbReference>
<dbReference type="GO" id="GO:0003677">
    <property type="term" value="F:DNA binding"/>
    <property type="evidence" value="ECO:0007669"/>
    <property type="project" value="InterPro"/>
</dbReference>
<gene>
    <name evidence="2" type="ORF">BJP51_16890</name>
</gene>
<dbReference type="Proteomes" id="UP000187465">
    <property type="component" value="Unassembled WGS sequence"/>
</dbReference>
<protein>
    <recommendedName>
        <fullName evidence="1">Helix-turn-helix domain-containing protein</fullName>
    </recommendedName>
</protein>
<dbReference type="AlphaFoldDB" id="A0A1R0XAI1"/>
<dbReference type="InterPro" id="IPR009061">
    <property type="entry name" value="DNA-bd_dom_put_sf"/>
</dbReference>
<dbReference type="Pfam" id="PF12728">
    <property type="entry name" value="HTH_17"/>
    <property type="match status" value="1"/>
</dbReference>
<comment type="caution">
    <text evidence="2">The sequence shown here is derived from an EMBL/GenBank/DDBJ whole genome shotgun (WGS) entry which is preliminary data.</text>
</comment>
<feature type="domain" description="Helix-turn-helix" evidence="1">
    <location>
        <begin position="57"/>
        <end position="104"/>
    </location>
</feature>
<dbReference type="EMBL" id="MKQP01000019">
    <property type="protein sequence ID" value="OMD31924.1"/>
    <property type="molecule type" value="Genomic_DNA"/>
</dbReference>
<dbReference type="NCBIfam" id="TIGR01764">
    <property type="entry name" value="excise"/>
    <property type="match status" value="1"/>
</dbReference>
<dbReference type="InterPro" id="IPR010093">
    <property type="entry name" value="SinI_DNA-bd"/>
</dbReference>
<dbReference type="SUPFAM" id="SSF46955">
    <property type="entry name" value="Putative DNA-binding domain"/>
    <property type="match status" value="1"/>
</dbReference>
<reference evidence="2 3" key="1">
    <citation type="submission" date="2016-10" db="EMBL/GenBank/DDBJ databases">
        <title>Paenibacillus species isolates.</title>
        <authorList>
            <person name="Beno S.M."/>
        </authorList>
    </citation>
    <scope>NUCLEOTIDE SEQUENCE [LARGE SCALE GENOMIC DNA]</scope>
    <source>
        <strain evidence="2 3">FSL H7-0604</strain>
    </source>
</reference>
<evidence type="ECO:0000313" key="3">
    <source>
        <dbReference type="Proteomes" id="UP000187465"/>
    </source>
</evidence>